<evidence type="ECO:0000256" key="5">
    <source>
        <dbReference type="ARBA" id="ARBA00029754"/>
    </source>
</evidence>
<dbReference type="AlphaFoldDB" id="A0A6I4W243"/>
<evidence type="ECO:0000256" key="2">
    <source>
        <dbReference type="ARBA" id="ARBA00013251"/>
    </source>
</evidence>
<dbReference type="Gene3D" id="1.10.3210.10">
    <property type="entry name" value="Hypothetical protein af1432"/>
    <property type="match status" value="1"/>
</dbReference>
<evidence type="ECO:0000259" key="11">
    <source>
        <dbReference type="PROSITE" id="PS51831"/>
    </source>
</evidence>
<reference evidence="13 14" key="1">
    <citation type="submission" date="2019-12" db="EMBL/GenBank/DDBJ databases">
        <title>Whole-genome analyses of novel actinobacteria.</title>
        <authorList>
            <person name="Sahin N."/>
            <person name="Saygin H."/>
        </authorList>
    </citation>
    <scope>NUCLEOTIDE SEQUENCE [LARGE SCALE GENOMIC DNA]</scope>
    <source>
        <strain evidence="13 14">KC615</strain>
    </source>
</reference>
<dbReference type="Pfam" id="PF02824">
    <property type="entry name" value="TGS"/>
    <property type="match status" value="1"/>
</dbReference>
<dbReference type="SUPFAM" id="SSF109604">
    <property type="entry name" value="HD-domain/PDEase-like"/>
    <property type="match status" value="1"/>
</dbReference>
<comment type="similarity">
    <text evidence="9">Belongs to the relA/spoT family.</text>
</comment>
<sequence>MVLVQELFQKAATYLPPEDIVKLEKAYQYAEKAHDGQLRKSGEPYILHPIAVTEILMDLHMDTATLIAGLLHDVVEDTGVTLAQINEEFGETVASMVDGLTKLKKEFKFRSNAEHQAENYRKMFIAMAKDVRVVLCKLADRLHNLRTLQHLPEEKQRKKAEETLEIFAPLAHRLGISKIKWELEDRSLRYLNPQQYYKIVSMMKKKRTEREEFLGEIIQTLYDKFEEMDLNVEDISGRPKHIYSIYRKMKTQHKQFHEIYDLMAVRVIVNSVRDCYAVLGMIHTMWKPMPGRFKDYIAMPKTNMYQSLHTTVLGPKGEPIEVQIRTMEMHRIAEYGIAAHWAYKEGAPATGKPQQTFSDKLKWFREMMELQSESRDAEEFVESLKMDWFTDTVFVFTPKTDVIELPAGAVPLDFAYRIHTEVGNKCVGAKVNGNIVPLDYKLQTGDKVQVLTSKHSYGPSQDWLKLVKTSHARNKIRSWFKTQRREESITKGKEMVEALLKKHDYDINEAMKSEKMTEVCKRFNFPNADEMLAAVGYGGISTAQVVHRLTTGMREELPAIVPESKTAPPRRRRLDVGVRVIGVENVLVRLSRCCHPVPGEEIGGFVTRGRGVSIHRVDCPNLQSVELDRRVEVEWEGEPAKSYQVDIEVSGYDRLGLLNDVLQAVNDTKANYINVNAKVHPKGFASIQLTVAIRNIHHLRSVVERVKSVRDIYSVQRTIGQG</sequence>
<dbReference type="SUPFAM" id="SSF55021">
    <property type="entry name" value="ACT-like"/>
    <property type="match status" value="1"/>
</dbReference>
<dbReference type="FunFam" id="1.10.3210.10:FF:000001">
    <property type="entry name" value="GTP pyrophosphokinase RelA"/>
    <property type="match status" value="1"/>
</dbReference>
<dbReference type="PANTHER" id="PTHR21262:SF31">
    <property type="entry name" value="GTP PYROPHOSPHOKINASE"/>
    <property type="match status" value="1"/>
</dbReference>
<evidence type="ECO:0000256" key="7">
    <source>
        <dbReference type="ARBA" id="ARBA00033308"/>
    </source>
</evidence>
<dbReference type="InterPro" id="IPR033655">
    <property type="entry name" value="TGS_RelA/SpoT"/>
</dbReference>
<name>A0A6I4W243_9BACL</name>
<dbReference type="CDD" id="cd00077">
    <property type="entry name" value="HDc"/>
    <property type="match status" value="1"/>
</dbReference>
<feature type="domain" description="HD" evidence="11">
    <location>
        <begin position="45"/>
        <end position="145"/>
    </location>
</feature>
<dbReference type="CDD" id="cd05399">
    <property type="entry name" value="NT_Rel-Spo_like"/>
    <property type="match status" value="1"/>
</dbReference>
<dbReference type="CDD" id="cd01668">
    <property type="entry name" value="TGS_RSH"/>
    <property type="match status" value="1"/>
</dbReference>
<dbReference type="PROSITE" id="PS51880">
    <property type="entry name" value="TGS"/>
    <property type="match status" value="1"/>
</dbReference>
<evidence type="ECO:0000256" key="4">
    <source>
        <dbReference type="ARBA" id="ARBA00023134"/>
    </source>
</evidence>
<dbReference type="SMART" id="SM00471">
    <property type="entry name" value="HDc"/>
    <property type="match status" value="1"/>
</dbReference>
<dbReference type="CDD" id="cd04876">
    <property type="entry name" value="ACT_RelA-SpoT"/>
    <property type="match status" value="1"/>
</dbReference>
<dbReference type="InterPro" id="IPR004811">
    <property type="entry name" value="RelA/Spo_fam"/>
</dbReference>
<dbReference type="RefSeq" id="WP_160801720.1">
    <property type="nucleotide sequence ID" value="NZ_WUUL01000007.1"/>
</dbReference>
<dbReference type="Gene3D" id="3.30.460.10">
    <property type="entry name" value="Beta Polymerase, domain 2"/>
    <property type="match status" value="1"/>
</dbReference>
<evidence type="ECO:0000256" key="1">
    <source>
        <dbReference type="ARBA" id="ARBA00004976"/>
    </source>
</evidence>
<feature type="domain" description="TGS" evidence="12">
    <location>
        <begin position="391"/>
        <end position="452"/>
    </location>
</feature>
<keyword evidence="14" id="KW-1185">Reference proteome</keyword>
<dbReference type="GO" id="GO:0005886">
    <property type="term" value="C:plasma membrane"/>
    <property type="evidence" value="ECO:0007669"/>
    <property type="project" value="TreeGrafter"/>
</dbReference>
<dbReference type="GO" id="GO:0008728">
    <property type="term" value="F:GTP diphosphokinase activity"/>
    <property type="evidence" value="ECO:0007669"/>
    <property type="project" value="UniProtKB-EC"/>
</dbReference>
<dbReference type="PROSITE" id="PS51831">
    <property type="entry name" value="HD"/>
    <property type="match status" value="1"/>
</dbReference>
<evidence type="ECO:0000256" key="8">
    <source>
        <dbReference type="ARBA" id="ARBA00048244"/>
    </source>
</evidence>
<comment type="catalytic activity">
    <reaction evidence="8">
        <text>GTP + ATP = guanosine 3'-diphosphate 5'-triphosphate + AMP</text>
        <dbReference type="Rhea" id="RHEA:22088"/>
        <dbReference type="ChEBI" id="CHEBI:30616"/>
        <dbReference type="ChEBI" id="CHEBI:37565"/>
        <dbReference type="ChEBI" id="CHEBI:142410"/>
        <dbReference type="ChEBI" id="CHEBI:456215"/>
        <dbReference type="EC" id="2.7.6.5"/>
    </reaction>
</comment>
<evidence type="ECO:0000259" key="12">
    <source>
        <dbReference type="PROSITE" id="PS51880"/>
    </source>
</evidence>
<dbReference type="Pfam" id="PF13328">
    <property type="entry name" value="HD_4"/>
    <property type="match status" value="1"/>
</dbReference>
<dbReference type="SUPFAM" id="SSF81271">
    <property type="entry name" value="TGS-like"/>
    <property type="match status" value="1"/>
</dbReference>
<evidence type="ECO:0000256" key="9">
    <source>
        <dbReference type="RuleBase" id="RU003847"/>
    </source>
</evidence>
<organism evidence="13 14">
    <name type="scientific">Shimazuella alba</name>
    <dbReference type="NCBI Taxonomy" id="2690964"/>
    <lineage>
        <taxon>Bacteria</taxon>
        <taxon>Bacillati</taxon>
        <taxon>Bacillota</taxon>
        <taxon>Bacilli</taxon>
        <taxon>Bacillales</taxon>
        <taxon>Thermoactinomycetaceae</taxon>
        <taxon>Shimazuella</taxon>
    </lineage>
</organism>
<dbReference type="InterPro" id="IPR004095">
    <property type="entry name" value="TGS"/>
</dbReference>
<evidence type="ECO:0000256" key="3">
    <source>
        <dbReference type="ARBA" id="ARBA00019852"/>
    </source>
</evidence>
<accession>A0A6I4W243</accession>
<dbReference type="SMART" id="SM00954">
    <property type="entry name" value="RelA_SpoT"/>
    <property type="match status" value="1"/>
</dbReference>
<feature type="domain" description="ACT" evidence="10">
    <location>
        <begin position="646"/>
        <end position="720"/>
    </location>
</feature>
<dbReference type="InterPro" id="IPR007685">
    <property type="entry name" value="RelA_SpoT"/>
</dbReference>
<dbReference type="Gene3D" id="3.10.20.30">
    <property type="match status" value="1"/>
</dbReference>
<dbReference type="InterPro" id="IPR043519">
    <property type="entry name" value="NT_sf"/>
</dbReference>
<dbReference type="SUPFAM" id="SSF81301">
    <property type="entry name" value="Nucleotidyltransferase"/>
    <property type="match status" value="1"/>
</dbReference>
<proteinExistence type="inferred from homology"/>
<dbReference type="Pfam" id="PF19296">
    <property type="entry name" value="RelA_AH_RIS"/>
    <property type="match status" value="1"/>
</dbReference>
<evidence type="ECO:0000313" key="13">
    <source>
        <dbReference type="EMBL" id="MXQ54362.1"/>
    </source>
</evidence>
<dbReference type="InterPro" id="IPR012676">
    <property type="entry name" value="TGS-like"/>
</dbReference>
<keyword evidence="4" id="KW-0342">GTP-binding</keyword>
<dbReference type="Pfam" id="PF13291">
    <property type="entry name" value="ACT_4"/>
    <property type="match status" value="1"/>
</dbReference>
<dbReference type="Gene3D" id="3.30.70.260">
    <property type="match status" value="1"/>
</dbReference>
<dbReference type="GO" id="GO:0015970">
    <property type="term" value="P:guanosine tetraphosphate biosynthetic process"/>
    <property type="evidence" value="ECO:0007669"/>
    <property type="project" value="UniProtKB-UniPathway"/>
</dbReference>
<dbReference type="InterPro" id="IPR045600">
    <property type="entry name" value="RelA/SpoT_AH_RIS"/>
</dbReference>
<dbReference type="Pfam" id="PF04607">
    <property type="entry name" value="RelA_SpoT"/>
    <property type="match status" value="1"/>
</dbReference>
<dbReference type="InterPro" id="IPR006674">
    <property type="entry name" value="HD_domain"/>
</dbReference>
<evidence type="ECO:0000256" key="6">
    <source>
        <dbReference type="ARBA" id="ARBA00032407"/>
    </source>
</evidence>
<dbReference type="InterPro" id="IPR012675">
    <property type="entry name" value="Beta-grasp_dom_sf"/>
</dbReference>
<comment type="function">
    <text evidence="9">In eubacteria ppGpp (guanosine 3'-diphosphate 5'-diphosphate) is a mediator of the stringent response that coordinates a variety of cellular activities in response to changes in nutritional abundance.</text>
</comment>
<evidence type="ECO:0000313" key="14">
    <source>
        <dbReference type="Proteomes" id="UP000430692"/>
    </source>
</evidence>
<dbReference type="FunFam" id="3.30.460.10:FF:000001">
    <property type="entry name" value="GTP pyrophosphokinase RelA"/>
    <property type="match status" value="1"/>
</dbReference>
<dbReference type="PROSITE" id="PS51671">
    <property type="entry name" value="ACT"/>
    <property type="match status" value="1"/>
</dbReference>
<dbReference type="NCBIfam" id="TIGR00691">
    <property type="entry name" value="spoT_relA"/>
    <property type="match status" value="1"/>
</dbReference>
<dbReference type="GO" id="GO:0005525">
    <property type="term" value="F:GTP binding"/>
    <property type="evidence" value="ECO:0007669"/>
    <property type="project" value="UniProtKB-KW"/>
</dbReference>
<dbReference type="EC" id="2.7.6.5" evidence="2"/>
<dbReference type="InterPro" id="IPR045865">
    <property type="entry name" value="ACT-like_dom_sf"/>
</dbReference>
<protein>
    <recommendedName>
        <fullName evidence="3">GTP pyrophosphokinase</fullName>
        <ecNumber evidence="2">2.7.6.5</ecNumber>
    </recommendedName>
    <alternativeName>
        <fullName evidence="6">(p)ppGpp synthase</fullName>
    </alternativeName>
    <alternativeName>
        <fullName evidence="5">ATP:GTP 3'-pyrophosphotransferase</fullName>
    </alternativeName>
    <alternativeName>
        <fullName evidence="7">ppGpp synthase I</fullName>
    </alternativeName>
</protein>
<keyword evidence="4" id="KW-0547">Nucleotide-binding</keyword>
<gene>
    <name evidence="13" type="ORF">GSM42_11695</name>
</gene>
<dbReference type="PANTHER" id="PTHR21262">
    <property type="entry name" value="GUANOSINE-3',5'-BIS DIPHOSPHATE 3'-PYROPHOSPHOHYDROLASE"/>
    <property type="match status" value="1"/>
</dbReference>
<comment type="pathway">
    <text evidence="1">Purine metabolism; ppGpp biosynthesis; ppGpp from GTP: step 1/2.</text>
</comment>
<dbReference type="Proteomes" id="UP000430692">
    <property type="component" value="Unassembled WGS sequence"/>
</dbReference>
<dbReference type="InterPro" id="IPR002912">
    <property type="entry name" value="ACT_dom"/>
</dbReference>
<dbReference type="FunFam" id="3.10.20.30:FF:000002">
    <property type="entry name" value="GTP pyrophosphokinase (RelA/SpoT)"/>
    <property type="match status" value="1"/>
</dbReference>
<dbReference type="EMBL" id="WUUL01000007">
    <property type="protein sequence ID" value="MXQ54362.1"/>
    <property type="molecule type" value="Genomic_DNA"/>
</dbReference>
<evidence type="ECO:0000259" key="10">
    <source>
        <dbReference type="PROSITE" id="PS51671"/>
    </source>
</evidence>
<dbReference type="InterPro" id="IPR003607">
    <property type="entry name" value="HD/PDEase_dom"/>
</dbReference>
<comment type="caution">
    <text evidence="13">The sequence shown here is derived from an EMBL/GenBank/DDBJ whole genome shotgun (WGS) entry which is preliminary data.</text>
</comment>
<dbReference type="UniPathway" id="UPA00908">
    <property type="reaction ID" value="UER00884"/>
</dbReference>